<dbReference type="Gene3D" id="3.40.50.10490">
    <property type="entry name" value="Glucose-6-phosphate isomerase like protein, domain 1"/>
    <property type="match status" value="1"/>
</dbReference>
<comment type="caution">
    <text evidence="6">The sequence shown here is derived from an EMBL/GenBank/DDBJ whole genome shotgun (WGS) entry which is preliminary data.</text>
</comment>
<dbReference type="GO" id="GO:0022627">
    <property type="term" value="C:cytosolic small ribosomal subunit"/>
    <property type="evidence" value="ECO:0007669"/>
    <property type="project" value="TreeGrafter"/>
</dbReference>
<protein>
    <recommendedName>
        <fullName evidence="4">Small ribosomal subunit protein uS2</fullName>
    </recommendedName>
    <alternativeName>
        <fullName evidence="5">30S ribosomal protein S2</fullName>
    </alternativeName>
</protein>
<sequence length="95" mass="10601">MTNNQKINPIIEELLKIGAHIGYSKTRRHPSTNEYILSTKKKLDIIDLEKSLINLDKAKEFIKKLGAEGKIILFVGAKPEAKSAIKEAAESLNMP</sequence>
<evidence type="ECO:0000256" key="1">
    <source>
        <dbReference type="ARBA" id="ARBA00006242"/>
    </source>
</evidence>
<keyword evidence="2 6" id="KW-0689">Ribosomal protein</keyword>
<evidence type="ECO:0000256" key="3">
    <source>
        <dbReference type="ARBA" id="ARBA00023274"/>
    </source>
</evidence>
<comment type="similarity">
    <text evidence="1">Belongs to the universal ribosomal protein uS2 family.</text>
</comment>
<dbReference type="InterPro" id="IPR005706">
    <property type="entry name" value="Ribosomal_uS2_bac/mit/plastid"/>
</dbReference>
<reference evidence="6 7" key="1">
    <citation type="journal article" date="2015" name="Nature">
        <title>rRNA introns, odd ribosomes, and small enigmatic genomes across a large radiation of phyla.</title>
        <authorList>
            <person name="Brown C.T."/>
            <person name="Hug L.A."/>
            <person name="Thomas B.C."/>
            <person name="Sharon I."/>
            <person name="Castelle C.J."/>
            <person name="Singh A."/>
            <person name="Wilkins M.J."/>
            <person name="Williams K.H."/>
            <person name="Banfield J.F."/>
        </authorList>
    </citation>
    <scope>NUCLEOTIDE SEQUENCE [LARGE SCALE GENOMIC DNA]</scope>
</reference>
<dbReference type="GO" id="GO:0006412">
    <property type="term" value="P:translation"/>
    <property type="evidence" value="ECO:0007669"/>
    <property type="project" value="InterPro"/>
</dbReference>
<dbReference type="InterPro" id="IPR001865">
    <property type="entry name" value="Ribosomal_uS2"/>
</dbReference>
<organism evidence="6 7">
    <name type="scientific">Candidatus Nomurabacteria bacterium GW2011_GWB1_37_5</name>
    <dbReference type="NCBI Taxonomy" id="1618742"/>
    <lineage>
        <taxon>Bacteria</taxon>
        <taxon>Candidatus Nomuraibacteriota</taxon>
    </lineage>
</organism>
<dbReference type="PANTHER" id="PTHR12534:SF0">
    <property type="entry name" value="SMALL RIBOSOMAL SUBUNIT PROTEIN US2M"/>
    <property type="match status" value="1"/>
</dbReference>
<gene>
    <name evidence="6" type="ORF">US50_C0025G0001</name>
</gene>
<dbReference type="Pfam" id="PF00318">
    <property type="entry name" value="Ribosomal_S2"/>
    <property type="match status" value="1"/>
</dbReference>
<evidence type="ECO:0000256" key="5">
    <source>
        <dbReference type="ARBA" id="ARBA00035518"/>
    </source>
</evidence>
<dbReference type="AlphaFoldDB" id="A0A0G0GYL9"/>
<name>A0A0G0GYL9_9BACT</name>
<evidence type="ECO:0000256" key="2">
    <source>
        <dbReference type="ARBA" id="ARBA00022980"/>
    </source>
</evidence>
<dbReference type="Proteomes" id="UP000033876">
    <property type="component" value="Unassembled WGS sequence"/>
</dbReference>
<evidence type="ECO:0000256" key="4">
    <source>
        <dbReference type="ARBA" id="ARBA00035256"/>
    </source>
</evidence>
<accession>A0A0G0GYL9</accession>
<proteinExistence type="inferred from homology"/>
<feature type="non-terminal residue" evidence="6">
    <location>
        <position position="95"/>
    </location>
</feature>
<dbReference type="GO" id="GO:0003735">
    <property type="term" value="F:structural constituent of ribosome"/>
    <property type="evidence" value="ECO:0007669"/>
    <property type="project" value="InterPro"/>
</dbReference>
<dbReference type="InterPro" id="IPR023591">
    <property type="entry name" value="Ribosomal_uS2_flav_dom_sf"/>
</dbReference>
<keyword evidence="3" id="KW-0687">Ribonucleoprotein</keyword>
<dbReference type="EMBL" id="LBTF01000025">
    <property type="protein sequence ID" value="KKQ35107.1"/>
    <property type="molecule type" value="Genomic_DNA"/>
</dbReference>
<dbReference type="PANTHER" id="PTHR12534">
    <property type="entry name" value="30S RIBOSOMAL PROTEIN S2 PROKARYOTIC AND ORGANELLAR"/>
    <property type="match status" value="1"/>
</dbReference>
<evidence type="ECO:0000313" key="6">
    <source>
        <dbReference type="EMBL" id="KKQ35107.1"/>
    </source>
</evidence>
<dbReference type="SUPFAM" id="SSF52313">
    <property type="entry name" value="Ribosomal protein S2"/>
    <property type="match status" value="1"/>
</dbReference>
<evidence type="ECO:0000313" key="7">
    <source>
        <dbReference type="Proteomes" id="UP000033876"/>
    </source>
</evidence>